<dbReference type="EMBL" id="KN822068">
    <property type="protein sequence ID" value="KIM59936.1"/>
    <property type="molecule type" value="Genomic_DNA"/>
</dbReference>
<dbReference type="OrthoDB" id="3250770at2759"/>
<accession>A0A0C3DVF6</accession>
<keyword evidence="3" id="KW-1133">Transmembrane helix</keyword>
<feature type="region of interest" description="Disordered" evidence="2">
    <location>
        <begin position="136"/>
        <end position="162"/>
    </location>
</feature>
<dbReference type="InterPro" id="IPR018466">
    <property type="entry name" value="Kre9/Knh1-like_N"/>
</dbReference>
<gene>
    <name evidence="6" type="ORF">SCLCIDRAFT_1217383</name>
</gene>
<feature type="region of interest" description="Disordered" evidence="2">
    <location>
        <begin position="213"/>
        <end position="240"/>
    </location>
</feature>
<feature type="signal peptide" evidence="4">
    <location>
        <begin position="1"/>
        <end position="26"/>
    </location>
</feature>
<dbReference type="Proteomes" id="UP000053989">
    <property type="component" value="Unassembled WGS sequence"/>
</dbReference>
<evidence type="ECO:0000256" key="2">
    <source>
        <dbReference type="SAM" id="MobiDB-lite"/>
    </source>
</evidence>
<dbReference type="STRING" id="1036808.A0A0C3DVF6"/>
<name>A0A0C3DVF6_9AGAM</name>
<evidence type="ECO:0000313" key="6">
    <source>
        <dbReference type="EMBL" id="KIM59936.1"/>
    </source>
</evidence>
<dbReference type="Pfam" id="PF10342">
    <property type="entry name" value="Kre9_KNH"/>
    <property type="match status" value="1"/>
</dbReference>
<keyword evidence="7" id="KW-1185">Reference proteome</keyword>
<evidence type="ECO:0000256" key="4">
    <source>
        <dbReference type="SAM" id="SignalP"/>
    </source>
</evidence>
<reference evidence="7" key="2">
    <citation type="submission" date="2015-01" db="EMBL/GenBank/DDBJ databases">
        <title>Evolutionary Origins and Diversification of the Mycorrhizal Mutualists.</title>
        <authorList>
            <consortium name="DOE Joint Genome Institute"/>
            <consortium name="Mycorrhizal Genomics Consortium"/>
            <person name="Kohler A."/>
            <person name="Kuo A."/>
            <person name="Nagy L.G."/>
            <person name="Floudas D."/>
            <person name="Copeland A."/>
            <person name="Barry K.W."/>
            <person name="Cichocki N."/>
            <person name="Veneault-Fourrey C."/>
            <person name="LaButti K."/>
            <person name="Lindquist E.A."/>
            <person name="Lipzen A."/>
            <person name="Lundell T."/>
            <person name="Morin E."/>
            <person name="Murat C."/>
            <person name="Riley R."/>
            <person name="Ohm R."/>
            <person name="Sun H."/>
            <person name="Tunlid A."/>
            <person name="Henrissat B."/>
            <person name="Grigoriev I.V."/>
            <person name="Hibbett D.S."/>
            <person name="Martin F."/>
        </authorList>
    </citation>
    <scope>NUCLEOTIDE SEQUENCE [LARGE SCALE GENOMIC DNA]</scope>
    <source>
        <strain evidence="7">Foug A</strain>
    </source>
</reference>
<feature type="transmembrane region" description="Helical" evidence="3">
    <location>
        <begin position="250"/>
        <end position="268"/>
    </location>
</feature>
<keyword evidence="1 4" id="KW-0732">Signal</keyword>
<dbReference type="HOGENOM" id="CLU_080230_0_0_1"/>
<organism evidence="6 7">
    <name type="scientific">Scleroderma citrinum Foug A</name>
    <dbReference type="NCBI Taxonomy" id="1036808"/>
    <lineage>
        <taxon>Eukaryota</taxon>
        <taxon>Fungi</taxon>
        <taxon>Dikarya</taxon>
        <taxon>Basidiomycota</taxon>
        <taxon>Agaricomycotina</taxon>
        <taxon>Agaricomycetes</taxon>
        <taxon>Agaricomycetidae</taxon>
        <taxon>Boletales</taxon>
        <taxon>Sclerodermatineae</taxon>
        <taxon>Sclerodermataceae</taxon>
        <taxon>Scleroderma</taxon>
    </lineage>
</organism>
<keyword evidence="3" id="KW-0472">Membrane</keyword>
<dbReference type="AlphaFoldDB" id="A0A0C3DVF6"/>
<feature type="domain" description="Yeast cell wall synthesis Kre9/Knh1-like N-terminal" evidence="5">
    <location>
        <begin position="33"/>
        <end position="127"/>
    </location>
</feature>
<dbReference type="InParanoid" id="A0A0C3DVF6"/>
<evidence type="ECO:0000256" key="3">
    <source>
        <dbReference type="SAM" id="Phobius"/>
    </source>
</evidence>
<keyword evidence="3" id="KW-0812">Transmembrane</keyword>
<feature type="compositionally biased region" description="Low complexity" evidence="2">
    <location>
        <begin position="138"/>
        <end position="162"/>
    </location>
</feature>
<reference evidence="6 7" key="1">
    <citation type="submission" date="2014-04" db="EMBL/GenBank/DDBJ databases">
        <authorList>
            <consortium name="DOE Joint Genome Institute"/>
            <person name="Kuo A."/>
            <person name="Kohler A."/>
            <person name="Nagy L.G."/>
            <person name="Floudas D."/>
            <person name="Copeland A."/>
            <person name="Barry K.W."/>
            <person name="Cichocki N."/>
            <person name="Veneault-Fourrey C."/>
            <person name="LaButti K."/>
            <person name="Lindquist E.A."/>
            <person name="Lipzen A."/>
            <person name="Lundell T."/>
            <person name="Morin E."/>
            <person name="Murat C."/>
            <person name="Sun H."/>
            <person name="Tunlid A."/>
            <person name="Henrissat B."/>
            <person name="Grigoriev I.V."/>
            <person name="Hibbett D.S."/>
            <person name="Martin F."/>
            <person name="Nordberg H.P."/>
            <person name="Cantor M.N."/>
            <person name="Hua S.X."/>
        </authorList>
    </citation>
    <scope>NUCLEOTIDE SEQUENCE [LARGE SCALE GENOMIC DNA]</scope>
    <source>
        <strain evidence="6 7">Foug A</strain>
    </source>
</reference>
<sequence>MMHVARTTPFLALLSLLLGAVQLASASIYPTLPVQGTVWTAGQSVLVTWAEDGLPPAVNTMGPVTIEMWANANTFITTLAVNVDPKAGSVQVTVPALPSGGDQFIYILRFVSHVPMESMIYSADFKIVNNPSPPPTTVLPSSTARSVPVTSSTPPTSVTSTTTSISITPLTTSTSVVVSTEVNTPVVIVITSTSMVTPTLITLGSLPAPTVTAGSNATTTNSTASSSTPHPQRLGSGKNAAGRNLDMEKLMFRAMFIIWPALVGIVLTV</sequence>
<protein>
    <recommendedName>
        <fullName evidence="5">Yeast cell wall synthesis Kre9/Knh1-like N-terminal domain-containing protein</fullName>
    </recommendedName>
</protein>
<evidence type="ECO:0000313" key="7">
    <source>
        <dbReference type="Proteomes" id="UP000053989"/>
    </source>
</evidence>
<evidence type="ECO:0000259" key="5">
    <source>
        <dbReference type="Pfam" id="PF10342"/>
    </source>
</evidence>
<proteinExistence type="predicted"/>
<evidence type="ECO:0000256" key="1">
    <source>
        <dbReference type="ARBA" id="ARBA00022729"/>
    </source>
</evidence>
<feature type="compositionally biased region" description="Low complexity" evidence="2">
    <location>
        <begin position="215"/>
        <end position="228"/>
    </location>
</feature>
<feature type="chain" id="PRO_5002163780" description="Yeast cell wall synthesis Kre9/Knh1-like N-terminal domain-containing protein" evidence="4">
    <location>
        <begin position="27"/>
        <end position="269"/>
    </location>
</feature>